<dbReference type="Pfam" id="PF01553">
    <property type="entry name" value="Acyltransferase"/>
    <property type="match status" value="1"/>
</dbReference>
<dbReference type="eggNOG" id="COG0204">
    <property type="taxonomic scope" value="Bacteria"/>
</dbReference>
<evidence type="ECO:0000313" key="2">
    <source>
        <dbReference type="EMBL" id="ADY26870.1"/>
    </source>
</evidence>
<evidence type="ECO:0000259" key="1">
    <source>
        <dbReference type="SMART" id="SM00563"/>
    </source>
</evidence>
<dbReference type="Proteomes" id="UP000007718">
    <property type="component" value="Chromosome"/>
</dbReference>
<keyword evidence="2" id="KW-0808">Transferase</keyword>
<protein>
    <submittedName>
        <fullName evidence="2">Phospholipid/glycerol acyltransferase</fullName>
    </submittedName>
</protein>
<feature type="domain" description="Phospholipid/glycerol acyltransferase" evidence="1">
    <location>
        <begin position="41"/>
        <end position="152"/>
    </location>
</feature>
<accession>F0RL78</accession>
<dbReference type="AlphaFoldDB" id="F0RL78"/>
<keyword evidence="3" id="KW-1185">Reference proteome</keyword>
<evidence type="ECO:0000313" key="3">
    <source>
        <dbReference type="Proteomes" id="UP000007718"/>
    </source>
</evidence>
<dbReference type="CDD" id="cd06551">
    <property type="entry name" value="LPLAT"/>
    <property type="match status" value="1"/>
</dbReference>
<dbReference type="RefSeq" id="WP_013615478.1">
    <property type="nucleotide sequence ID" value="NC_015161.1"/>
</dbReference>
<dbReference type="GO" id="GO:0016746">
    <property type="term" value="F:acyltransferase activity"/>
    <property type="evidence" value="ECO:0007669"/>
    <property type="project" value="UniProtKB-KW"/>
</dbReference>
<dbReference type="KEGG" id="dpt:Deipr_1737"/>
<reference evidence="3" key="1">
    <citation type="submission" date="2011-02" db="EMBL/GenBank/DDBJ databases">
        <title>The complete sequence of chromosome of Deinococcus proteolyticus DSM 20540.</title>
        <authorList>
            <consortium name="US DOE Joint Genome Institute (JGI-PGF)"/>
            <person name="Lucas S."/>
            <person name="Copeland A."/>
            <person name="Lapidus A."/>
            <person name="Bruce D."/>
            <person name="Goodwin L."/>
            <person name="Pitluck S."/>
            <person name="Kyrpides N."/>
            <person name="Mavromatis K."/>
            <person name="Pagani I."/>
            <person name="Ivanova N."/>
            <person name="Ovchinnikova G."/>
            <person name="Zeytun A."/>
            <person name="Detter J.C."/>
            <person name="Han C."/>
            <person name="Land M."/>
            <person name="Hauser L."/>
            <person name="Markowitz V."/>
            <person name="Cheng J.-F."/>
            <person name="Hugenholtz P."/>
            <person name="Woyke T."/>
            <person name="Wu D."/>
            <person name="Pukall R."/>
            <person name="Steenblock K."/>
            <person name="Brambilla E."/>
            <person name="Klenk H.-P."/>
            <person name="Eisen J.A."/>
        </authorList>
    </citation>
    <scope>NUCLEOTIDE SEQUENCE [LARGE SCALE GENOMIC DNA]</scope>
    <source>
        <strain evidence="3">ATCC 35074 / DSM 20540 / JCM 6276 / NBRC 101906 / NCIMB 13154 / VKM Ac-1939 / CCM 2703 / MRP</strain>
    </source>
</reference>
<dbReference type="STRING" id="693977.Deipr_1737"/>
<dbReference type="SMART" id="SM00563">
    <property type="entry name" value="PlsC"/>
    <property type="match status" value="1"/>
</dbReference>
<dbReference type="SUPFAM" id="SSF69593">
    <property type="entry name" value="Glycerol-3-phosphate (1)-acyltransferase"/>
    <property type="match status" value="1"/>
</dbReference>
<dbReference type="EMBL" id="CP002536">
    <property type="protein sequence ID" value="ADY26870.1"/>
    <property type="molecule type" value="Genomic_DNA"/>
</dbReference>
<dbReference type="InterPro" id="IPR002123">
    <property type="entry name" value="Plipid/glycerol_acylTrfase"/>
</dbReference>
<reference evidence="2 3" key="2">
    <citation type="journal article" date="2012" name="Stand. Genomic Sci.">
        <title>Complete genome sequence of the orange-red pigmented, radioresistant Deinococcus proteolyticus type strain (MRP(T)).</title>
        <authorList>
            <person name="Copeland A."/>
            <person name="Zeytun A."/>
            <person name="Yassawong M."/>
            <person name="Nolan M."/>
            <person name="Lucas S."/>
            <person name="Hammon N."/>
            <person name="Deshpande S."/>
            <person name="Cheng J.F."/>
            <person name="Han C."/>
            <person name="Tapia R."/>
            <person name="Goodwin L.A."/>
            <person name="Pitluck S."/>
            <person name="Mavromatis K."/>
            <person name="Liolios K."/>
            <person name="Pagani I."/>
            <person name="Ivanova N."/>
            <person name="Mikhailova N."/>
            <person name="Pati A."/>
            <person name="Chen A."/>
            <person name="Palaniappan K."/>
            <person name="Land M."/>
            <person name="Hauser L."/>
            <person name="Jeffries C.D."/>
            <person name="Brambilla E.M."/>
            <person name="Rohde M."/>
            <person name="Sikorski J."/>
            <person name="Pukall R."/>
            <person name="Goker M."/>
            <person name="Detter J.C."/>
            <person name="Woyke T."/>
            <person name="Bristow J."/>
            <person name="Eisen J.A."/>
            <person name="Markowitz V."/>
            <person name="Hugenholtz P."/>
            <person name="Kyrpides N.C."/>
            <person name="Klenk H.P."/>
            <person name="Lapidus A."/>
        </authorList>
    </citation>
    <scope>NUCLEOTIDE SEQUENCE [LARGE SCALE GENOMIC DNA]</scope>
    <source>
        <strain evidence="3">ATCC 35074 / DSM 20540 / JCM 6276 / NBRC 101906 / NCIMB 13154 / VKM Ac-1939 / CCM 2703 / MRP</strain>
    </source>
</reference>
<keyword evidence="2" id="KW-0012">Acyltransferase</keyword>
<gene>
    <name evidence="2" type="ordered locus">Deipr_1737</name>
</gene>
<organism evidence="2 3">
    <name type="scientific">Deinococcus proteolyticus (strain ATCC 35074 / DSM 20540 / JCM 6276 / NBRC 101906 / NCIMB 13154 / VKM Ac-1939 / CCM 2703 / MRP)</name>
    <dbReference type="NCBI Taxonomy" id="693977"/>
    <lineage>
        <taxon>Bacteria</taxon>
        <taxon>Thermotogati</taxon>
        <taxon>Deinococcota</taxon>
        <taxon>Deinococci</taxon>
        <taxon>Deinococcales</taxon>
        <taxon>Deinococcaceae</taxon>
        <taxon>Deinococcus</taxon>
    </lineage>
</organism>
<proteinExistence type="predicted"/>
<dbReference type="HOGENOM" id="CLU_097817_0_0_0"/>
<name>F0RL78_DEIPM</name>
<sequence>MTSSASDFPWVAPMLRATIGRDLRRSLSGFWVRGTLPAGGAVLAANHGSWWDGYLLLHLGWEFGHPARIMMNAPELGRFPFLQRIGCTPPERRRELARAAQAGEWVMIFPEGALQPPGSLLAPLQPGAAWLARSASTPAKPVPLIPVALRVLLRADRTPAAFARFGRPCAPDDLGRALARELAGLDADLQAADLYRPPEGYLALWRGQGAQQQETPASRLLTRITGDRL</sequence>